<evidence type="ECO:0000313" key="3">
    <source>
        <dbReference type="EMBL" id="KOC64749.1"/>
    </source>
</evidence>
<keyword evidence="2" id="KW-0812">Transmembrane</keyword>
<dbReference type="AlphaFoldDB" id="A0A0L7R1M6"/>
<feature type="compositionally biased region" description="Low complexity" evidence="1">
    <location>
        <begin position="103"/>
        <end position="122"/>
    </location>
</feature>
<name>A0A0L7R1M6_9HYME</name>
<keyword evidence="2" id="KW-0472">Membrane</keyword>
<evidence type="ECO:0000256" key="2">
    <source>
        <dbReference type="SAM" id="Phobius"/>
    </source>
</evidence>
<feature type="region of interest" description="Disordered" evidence="1">
    <location>
        <begin position="101"/>
        <end position="122"/>
    </location>
</feature>
<evidence type="ECO:0000256" key="1">
    <source>
        <dbReference type="SAM" id="MobiDB-lite"/>
    </source>
</evidence>
<feature type="region of interest" description="Disordered" evidence="1">
    <location>
        <begin position="305"/>
        <end position="325"/>
    </location>
</feature>
<reference evidence="3 4" key="1">
    <citation type="submission" date="2015-07" db="EMBL/GenBank/DDBJ databases">
        <title>The genome of Habropoda laboriosa.</title>
        <authorList>
            <person name="Pan H."/>
            <person name="Kapheim K."/>
        </authorList>
    </citation>
    <scope>NUCLEOTIDE SEQUENCE [LARGE SCALE GENOMIC DNA]</scope>
    <source>
        <strain evidence="3">0110345459</strain>
    </source>
</reference>
<organism evidence="3 4">
    <name type="scientific">Habropoda laboriosa</name>
    <dbReference type="NCBI Taxonomy" id="597456"/>
    <lineage>
        <taxon>Eukaryota</taxon>
        <taxon>Metazoa</taxon>
        <taxon>Ecdysozoa</taxon>
        <taxon>Arthropoda</taxon>
        <taxon>Hexapoda</taxon>
        <taxon>Insecta</taxon>
        <taxon>Pterygota</taxon>
        <taxon>Neoptera</taxon>
        <taxon>Endopterygota</taxon>
        <taxon>Hymenoptera</taxon>
        <taxon>Apocrita</taxon>
        <taxon>Aculeata</taxon>
        <taxon>Apoidea</taxon>
        <taxon>Anthophila</taxon>
        <taxon>Apidae</taxon>
        <taxon>Habropoda</taxon>
    </lineage>
</organism>
<sequence>MYLRYDILVLVYHVMTGLSLPATSYDQRQTGDLNVQVHLKDVQVLALLDSELLDDYTEFDYFYDYADFTVKPIVKPTTSTTEATIPASESTENVDVAETVDPSSQNSTLLSTSNSSNANSASEVTEISVLTYTEDTNKTSATLSLESPENPTKEGNALKTRINNKTSDLFKVDEEDSVEKKNGRSVVENPLKKSGKRCRSGYSPNGKGRCRRLSQRRLSLIPGLVTKMPLYAAYLLLLPGILFYTLISHINAAPATYDQRQSGDFNVDARFDNFFVVVATSDNTGLLGNLAGQVLGWNELTLPQRSKQQTREKPSETMVYETEDADGGREPYHVEIVRIEKDGDHSDKSKHVDQPAVAKTGEGIDLKTSAKDVENSEKLLQQTPDTEVVIDDKKAVKKTRSLWKSEGGRVLIDGPLKANKGHVIDVSKLQVENFDHPDVLPVKEETSKATRPGISLKKQLSKKEEESMSAERNELGSKYQELVLIGGGIENCGPGRYRDKIGVCQTDKNFDESLSR</sequence>
<dbReference type="OrthoDB" id="7686329at2759"/>
<accession>A0A0L7R1M6</accession>
<evidence type="ECO:0000313" key="4">
    <source>
        <dbReference type="Proteomes" id="UP000053825"/>
    </source>
</evidence>
<proteinExistence type="predicted"/>
<protein>
    <submittedName>
        <fullName evidence="3">Uncharacterized protein</fullName>
    </submittedName>
</protein>
<gene>
    <name evidence="3" type="ORF">WH47_00252</name>
</gene>
<keyword evidence="4" id="KW-1185">Reference proteome</keyword>
<dbReference type="Proteomes" id="UP000053825">
    <property type="component" value="Unassembled WGS sequence"/>
</dbReference>
<dbReference type="EMBL" id="KQ414667">
    <property type="protein sequence ID" value="KOC64749.1"/>
    <property type="molecule type" value="Genomic_DNA"/>
</dbReference>
<keyword evidence="2" id="KW-1133">Transmembrane helix</keyword>
<feature type="transmembrane region" description="Helical" evidence="2">
    <location>
        <begin position="228"/>
        <end position="247"/>
    </location>
</feature>